<dbReference type="NCBIfam" id="NF040570">
    <property type="entry name" value="guided_TnpB"/>
    <property type="match status" value="1"/>
</dbReference>
<dbReference type="RefSeq" id="WP_142504279.1">
    <property type="nucleotide sequence ID" value="NZ_FXTI01000001.1"/>
</dbReference>
<evidence type="ECO:0000313" key="4">
    <source>
        <dbReference type="Proteomes" id="UP000315636"/>
    </source>
</evidence>
<dbReference type="AlphaFoldDB" id="A0A521B912"/>
<reference evidence="3 4" key="1">
    <citation type="submission" date="2017-05" db="EMBL/GenBank/DDBJ databases">
        <authorList>
            <person name="Varghese N."/>
            <person name="Submissions S."/>
        </authorList>
    </citation>
    <scope>NUCLEOTIDE SEQUENCE [LARGE SCALE GENOMIC DNA]</scope>
    <source>
        <strain evidence="3 4">DSM 45474</strain>
    </source>
</reference>
<dbReference type="Pfam" id="PF07282">
    <property type="entry name" value="Cas12f1-like_TNB"/>
    <property type="match status" value="1"/>
</dbReference>
<proteinExistence type="predicted"/>
<keyword evidence="1" id="KW-0238">DNA-binding</keyword>
<dbReference type="EMBL" id="FXTI01000001">
    <property type="protein sequence ID" value="SMO43592.1"/>
    <property type="molecule type" value="Genomic_DNA"/>
</dbReference>
<name>A0A521B912_9BACL</name>
<gene>
    <name evidence="3" type="ORF">SAMN06264849_101630</name>
</gene>
<organism evidence="3 4">
    <name type="scientific">Melghirimyces algeriensis</name>
    <dbReference type="NCBI Taxonomy" id="910412"/>
    <lineage>
        <taxon>Bacteria</taxon>
        <taxon>Bacillati</taxon>
        <taxon>Bacillota</taxon>
        <taxon>Bacilli</taxon>
        <taxon>Bacillales</taxon>
        <taxon>Thermoactinomycetaceae</taxon>
        <taxon>Melghirimyces</taxon>
    </lineage>
</organism>
<dbReference type="InterPro" id="IPR010095">
    <property type="entry name" value="Cas12f1-like_TNB"/>
</dbReference>
<evidence type="ECO:0000259" key="2">
    <source>
        <dbReference type="Pfam" id="PF07282"/>
    </source>
</evidence>
<protein>
    <submittedName>
        <fullName evidence="3">Transposase, IS605 OrfB family, central region</fullName>
    </submittedName>
</protein>
<dbReference type="GO" id="GO:0003677">
    <property type="term" value="F:DNA binding"/>
    <property type="evidence" value="ECO:0007669"/>
    <property type="project" value="UniProtKB-KW"/>
</dbReference>
<dbReference type="OrthoDB" id="56768at2"/>
<dbReference type="Proteomes" id="UP000315636">
    <property type="component" value="Unassembled WGS sequence"/>
</dbReference>
<evidence type="ECO:0000313" key="3">
    <source>
        <dbReference type="EMBL" id="SMO43592.1"/>
    </source>
</evidence>
<feature type="domain" description="Cas12f1-like TNB" evidence="2">
    <location>
        <begin position="25"/>
        <end position="93"/>
    </location>
</feature>
<dbReference type="NCBIfam" id="TIGR01766">
    <property type="entry name" value="IS200/IS605 family accessory protein TnpB-like domain"/>
    <property type="match status" value="1"/>
</dbReference>
<evidence type="ECO:0000256" key="1">
    <source>
        <dbReference type="ARBA" id="ARBA00023125"/>
    </source>
</evidence>
<keyword evidence="4" id="KW-1185">Reference proteome</keyword>
<accession>A0A521B912</accession>
<feature type="non-terminal residue" evidence="3">
    <location>
        <position position="1"/>
    </location>
</feature>
<sequence length="107" mass="12071">CIEDLQVKHMVKNRKLAKSITDASWSEFVAMLTYKAAWHGRNVVKVGKQFPSSQLCSSCCYRNKDVKNLHLRAWTCPTCGSHHDRDINASKNILQEGLRVLAVGQTV</sequence>